<dbReference type="PANTHER" id="PTHR36529">
    <property type="entry name" value="SLL1095 PROTEIN"/>
    <property type="match status" value="1"/>
</dbReference>
<protein>
    <submittedName>
        <fullName evidence="1">Flagellar biosynthesis protein FlgB</fullName>
    </submittedName>
</protein>
<keyword evidence="1" id="KW-0969">Cilium</keyword>
<keyword evidence="2" id="KW-1185">Reference proteome</keyword>
<keyword evidence="1" id="KW-0282">Flagellum</keyword>
<dbReference type="Gene3D" id="3.90.550.10">
    <property type="entry name" value="Spore Coat Polysaccharide Biosynthesis Protein SpsA, Chain A"/>
    <property type="match status" value="1"/>
</dbReference>
<dbReference type="SUPFAM" id="SSF53448">
    <property type="entry name" value="Nucleotide-diphospho-sugar transferases"/>
    <property type="match status" value="1"/>
</dbReference>
<comment type="caution">
    <text evidence="1">The sequence shown here is derived from an EMBL/GenBank/DDBJ whole genome shotgun (WGS) entry which is preliminary data.</text>
</comment>
<dbReference type="AlphaFoldDB" id="A0A9X1B8U4"/>
<keyword evidence="1" id="KW-0966">Cell projection</keyword>
<dbReference type="InterPro" id="IPR029044">
    <property type="entry name" value="Nucleotide-diphossugar_trans"/>
</dbReference>
<dbReference type="RefSeq" id="WP_200387149.1">
    <property type="nucleotide sequence ID" value="NZ_NRSD01000005.1"/>
</dbReference>
<dbReference type="NCBIfam" id="TIGR04282">
    <property type="entry name" value="glyco_like_cofC"/>
    <property type="match status" value="1"/>
</dbReference>
<dbReference type="InterPro" id="IPR018641">
    <property type="entry name" value="Trfase_1_rSAM/seldom-assoc"/>
</dbReference>
<dbReference type="Pfam" id="PF09837">
    <property type="entry name" value="DUF2064"/>
    <property type="match status" value="1"/>
</dbReference>
<proteinExistence type="predicted"/>
<sequence length="212" mass="23037">MRFPEARILVFAKAPVPGRVKTRLTPVLTPARAAALAHDLLVECVERLTRTALAPLELWCAPDSSHPCFQALAAAHGLSLHRQQGRDLGERLAWATAEALRRSEAVLLVGTDSPELDAEYCARALAGLEQAPSVIGPAEDGGYVLLGLKTMVPEIFRDMPWGSATVGALTRSRLHGLGHDCIQLPMLWDLDRPADLERYQRLRATRASAHGA</sequence>
<accession>A0A9X1B8U4</accession>
<evidence type="ECO:0000313" key="2">
    <source>
        <dbReference type="Proteomes" id="UP001138802"/>
    </source>
</evidence>
<organism evidence="1 2">
    <name type="scientific">Thiocapsa imhoffii</name>
    <dbReference type="NCBI Taxonomy" id="382777"/>
    <lineage>
        <taxon>Bacteria</taxon>
        <taxon>Pseudomonadati</taxon>
        <taxon>Pseudomonadota</taxon>
        <taxon>Gammaproteobacteria</taxon>
        <taxon>Chromatiales</taxon>
        <taxon>Chromatiaceae</taxon>
        <taxon>Thiocapsa</taxon>
    </lineage>
</organism>
<dbReference type="EMBL" id="NRSD01000005">
    <property type="protein sequence ID" value="MBK1644346.1"/>
    <property type="molecule type" value="Genomic_DNA"/>
</dbReference>
<gene>
    <name evidence="1" type="ORF">CKO25_06690</name>
</gene>
<name>A0A9X1B8U4_9GAMM</name>
<dbReference type="PANTHER" id="PTHR36529:SF1">
    <property type="entry name" value="GLYCOSYLTRANSFERASE"/>
    <property type="match status" value="1"/>
</dbReference>
<dbReference type="Proteomes" id="UP001138802">
    <property type="component" value="Unassembled WGS sequence"/>
</dbReference>
<reference evidence="1 2" key="1">
    <citation type="journal article" date="2020" name="Microorganisms">
        <title>Osmotic Adaptation and Compatible Solute Biosynthesis of Phototrophic Bacteria as Revealed from Genome Analyses.</title>
        <authorList>
            <person name="Imhoff J.F."/>
            <person name="Rahn T."/>
            <person name="Kunzel S."/>
            <person name="Keller A."/>
            <person name="Neulinger S.C."/>
        </authorList>
    </citation>
    <scope>NUCLEOTIDE SEQUENCE [LARGE SCALE GENOMIC DNA]</scope>
    <source>
        <strain evidence="1 2">DSM 21303</strain>
    </source>
</reference>
<evidence type="ECO:0000313" key="1">
    <source>
        <dbReference type="EMBL" id="MBK1644346.1"/>
    </source>
</evidence>